<dbReference type="InParanoid" id="A0A6J2XNQ0"/>
<keyword evidence="2" id="KW-0732">Signal</keyword>
<accession>A0A6J2XNQ0</accession>
<name>A0A6J2XNQ0_SITOR</name>
<dbReference type="KEGG" id="soy:115879823"/>
<keyword evidence="3" id="KW-1185">Reference proteome</keyword>
<organism evidence="3 4">
    <name type="scientific">Sitophilus oryzae</name>
    <name type="common">Rice weevil</name>
    <name type="synonym">Curculio oryzae</name>
    <dbReference type="NCBI Taxonomy" id="7048"/>
    <lineage>
        <taxon>Eukaryota</taxon>
        <taxon>Metazoa</taxon>
        <taxon>Ecdysozoa</taxon>
        <taxon>Arthropoda</taxon>
        <taxon>Hexapoda</taxon>
        <taxon>Insecta</taxon>
        <taxon>Pterygota</taxon>
        <taxon>Neoptera</taxon>
        <taxon>Endopterygota</taxon>
        <taxon>Coleoptera</taxon>
        <taxon>Polyphaga</taxon>
        <taxon>Cucujiformia</taxon>
        <taxon>Curculionidae</taxon>
        <taxon>Dryophthorinae</taxon>
        <taxon>Sitophilus</taxon>
    </lineage>
</organism>
<evidence type="ECO:0000313" key="4">
    <source>
        <dbReference type="RefSeq" id="XP_030752691.1"/>
    </source>
</evidence>
<gene>
    <name evidence="4" type="primary">LOC115879823</name>
</gene>
<dbReference type="Proteomes" id="UP000504635">
    <property type="component" value="Unplaced"/>
</dbReference>
<evidence type="ECO:0000256" key="1">
    <source>
        <dbReference type="SAM" id="MobiDB-lite"/>
    </source>
</evidence>
<sequence>MQFAVLTVLLATLLQTTLSQNATSSSVSVPPTSTGPSSVSGLSSTIPQESHPAAPTASEVQNDEPKAELTTGVPEAPPTRVPVSKVPSTQPPLVHAETTMKVNATKGGSVPQQKGGKNGSSRIIFKNDD</sequence>
<feature type="chain" id="PRO_5026879811" evidence="2">
    <location>
        <begin position="20"/>
        <end position="129"/>
    </location>
</feature>
<dbReference type="GeneID" id="115879823"/>
<evidence type="ECO:0000313" key="3">
    <source>
        <dbReference type="Proteomes" id="UP000504635"/>
    </source>
</evidence>
<reference evidence="4" key="1">
    <citation type="submission" date="2025-08" db="UniProtKB">
        <authorList>
            <consortium name="RefSeq"/>
        </authorList>
    </citation>
    <scope>IDENTIFICATION</scope>
    <source>
        <tissue evidence="4">Gonads</tissue>
    </source>
</reference>
<feature type="region of interest" description="Disordered" evidence="1">
    <location>
        <begin position="20"/>
        <end position="129"/>
    </location>
</feature>
<proteinExistence type="predicted"/>
<evidence type="ECO:0000256" key="2">
    <source>
        <dbReference type="SAM" id="SignalP"/>
    </source>
</evidence>
<feature type="signal peptide" evidence="2">
    <location>
        <begin position="1"/>
        <end position="19"/>
    </location>
</feature>
<feature type="compositionally biased region" description="Low complexity" evidence="1">
    <location>
        <begin position="20"/>
        <end position="45"/>
    </location>
</feature>
<protein>
    <submittedName>
        <fullName evidence="4">Uncharacterized protein LOC115879823</fullName>
    </submittedName>
</protein>
<dbReference type="RefSeq" id="XP_030752691.1">
    <property type="nucleotide sequence ID" value="XM_030896831.1"/>
</dbReference>
<dbReference type="AlphaFoldDB" id="A0A6J2XNQ0"/>